<name>A0ABQ8TGJ8_PERAM</name>
<organism evidence="2 3">
    <name type="scientific">Periplaneta americana</name>
    <name type="common">American cockroach</name>
    <name type="synonym">Blatta americana</name>
    <dbReference type="NCBI Taxonomy" id="6978"/>
    <lineage>
        <taxon>Eukaryota</taxon>
        <taxon>Metazoa</taxon>
        <taxon>Ecdysozoa</taxon>
        <taxon>Arthropoda</taxon>
        <taxon>Hexapoda</taxon>
        <taxon>Insecta</taxon>
        <taxon>Pterygota</taxon>
        <taxon>Neoptera</taxon>
        <taxon>Polyneoptera</taxon>
        <taxon>Dictyoptera</taxon>
        <taxon>Blattodea</taxon>
        <taxon>Blattoidea</taxon>
        <taxon>Blattidae</taxon>
        <taxon>Blattinae</taxon>
        <taxon>Periplaneta</taxon>
    </lineage>
</organism>
<comment type="caution">
    <text evidence="2">The sequence shown here is derived from an EMBL/GenBank/DDBJ whole genome shotgun (WGS) entry which is preliminary data.</text>
</comment>
<gene>
    <name evidence="2" type="ORF">ANN_06838</name>
</gene>
<sequence>MFGVPMKMGIASSVVPRDLVNNVNTEEDLEKMLNTGTTDSEEREDNGQGIDDGTEGTQLESTVEAGNKAAGSQQESAVGADEEAAGTQHLTLVEIETADSPSLPDGCDETLRTSYRVEKVKRFREAAKEGLEMQAKKMKAAICNKIPKLSVGQNVRIKVPDEDRAKIDAKSIIAVVINIQDDEFYQLGTKAGKLKRTNTRYGVFVRIAGVLYCHLKPLFSVMMSTVNAEGTPVVLLEWISNAVGVLFTCRRKGRVICLSAEVTSPVPTFIRARNFLDQRMEPDQKLKIVNEYIWPGLIYPLQCAPLDQLPDSFLKDLDKVIRSAVEEMISLPDDTPNDMLYSSKKEKKTALKRLKIPEVNITPRTTGIHLRDELRKRSFDSRCQLPHKGKGVVIYEEYPRANSWVSTRRNLSSSEYINAIKMSCNLTAVRSVPGRAFSTTRCRQLVCNKPETLGHMLGFCRKGELLRNNRHHRVRGAIACLLRNKGWEVHKEVHCISEDDSHRRADVRAINRQ</sequence>
<keyword evidence="3" id="KW-1185">Reference proteome</keyword>
<dbReference type="EMBL" id="JAJSOF020000011">
    <property type="protein sequence ID" value="KAJ4445039.1"/>
    <property type="molecule type" value="Genomic_DNA"/>
</dbReference>
<dbReference type="Proteomes" id="UP001148838">
    <property type="component" value="Unassembled WGS sequence"/>
</dbReference>
<reference evidence="2 3" key="1">
    <citation type="journal article" date="2022" name="Allergy">
        <title>Genome assembly and annotation of Periplaneta americana reveal a comprehensive cockroach allergen profile.</title>
        <authorList>
            <person name="Wang L."/>
            <person name="Xiong Q."/>
            <person name="Saelim N."/>
            <person name="Wang L."/>
            <person name="Nong W."/>
            <person name="Wan A.T."/>
            <person name="Shi M."/>
            <person name="Liu X."/>
            <person name="Cao Q."/>
            <person name="Hui J.H.L."/>
            <person name="Sookrung N."/>
            <person name="Leung T.F."/>
            <person name="Tungtrongchitr A."/>
            <person name="Tsui S.K.W."/>
        </authorList>
    </citation>
    <scope>NUCLEOTIDE SEQUENCE [LARGE SCALE GENOMIC DNA]</scope>
    <source>
        <strain evidence="2">PWHHKU_190912</strain>
    </source>
</reference>
<protein>
    <submittedName>
        <fullName evidence="2">Uncharacterized protein</fullName>
    </submittedName>
</protein>
<evidence type="ECO:0000313" key="3">
    <source>
        <dbReference type="Proteomes" id="UP001148838"/>
    </source>
</evidence>
<evidence type="ECO:0000313" key="2">
    <source>
        <dbReference type="EMBL" id="KAJ4445039.1"/>
    </source>
</evidence>
<proteinExistence type="predicted"/>
<accession>A0ABQ8TGJ8</accession>
<feature type="region of interest" description="Disordered" evidence="1">
    <location>
        <begin position="21"/>
        <end position="84"/>
    </location>
</feature>
<evidence type="ECO:0000256" key="1">
    <source>
        <dbReference type="SAM" id="MobiDB-lite"/>
    </source>
</evidence>